<dbReference type="GO" id="GO:0006508">
    <property type="term" value="P:proteolysis"/>
    <property type="evidence" value="ECO:0007669"/>
    <property type="project" value="UniProtKB-KW"/>
</dbReference>
<dbReference type="InterPro" id="IPR035952">
    <property type="entry name" value="Rhomboid-like_sf"/>
</dbReference>
<comment type="similarity">
    <text evidence="2">Belongs to the peptidase S54 family.</text>
</comment>
<evidence type="ECO:0000313" key="9">
    <source>
        <dbReference type="EMBL" id="KAF3884252.1"/>
    </source>
</evidence>
<evidence type="ECO:0000313" key="10">
    <source>
        <dbReference type="EMBL" id="KIE13590.1"/>
    </source>
</evidence>
<feature type="transmembrane region" description="Helical" evidence="7">
    <location>
        <begin position="85"/>
        <end position="104"/>
    </location>
</feature>
<evidence type="ECO:0000256" key="6">
    <source>
        <dbReference type="ARBA" id="ARBA00023136"/>
    </source>
</evidence>
<dbReference type="RefSeq" id="WP_038080538.1">
    <property type="nucleotide sequence ID" value="NZ_JHEG04000001.1"/>
</dbReference>
<evidence type="ECO:0000313" key="11">
    <source>
        <dbReference type="Proteomes" id="UP000029738"/>
    </source>
</evidence>
<dbReference type="PANTHER" id="PTHR43731:SF14">
    <property type="entry name" value="PRESENILIN-ASSOCIATED RHOMBOID-LIKE PROTEIN, MITOCHONDRIAL"/>
    <property type="match status" value="1"/>
</dbReference>
<evidence type="ECO:0000259" key="8">
    <source>
        <dbReference type="Pfam" id="PF01694"/>
    </source>
</evidence>
<comment type="subcellular location">
    <subcellularLocation>
        <location evidence="1">Membrane</location>
        <topology evidence="1">Multi-pass membrane protein</topology>
    </subcellularLocation>
</comment>
<protein>
    <submittedName>
        <fullName evidence="9">Rhomboid family intramembrane serine protease</fullName>
    </submittedName>
    <submittedName>
        <fullName evidence="10">Rhomboid family protein</fullName>
    </submittedName>
</protein>
<feature type="domain" description="Peptidase S54 rhomboid" evidence="8">
    <location>
        <begin position="81"/>
        <end position="234"/>
    </location>
</feature>
<evidence type="ECO:0000256" key="4">
    <source>
        <dbReference type="ARBA" id="ARBA00022801"/>
    </source>
</evidence>
<dbReference type="OrthoDB" id="9813074at2"/>
<dbReference type="PANTHER" id="PTHR43731">
    <property type="entry name" value="RHOMBOID PROTEASE"/>
    <property type="match status" value="1"/>
</dbReference>
<dbReference type="Proteomes" id="UP000029738">
    <property type="component" value="Unassembled WGS sequence"/>
</dbReference>
<dbReference type="EMBL" id="JHEG04000001">
    <property type="protein sequence ID" value="KAF3884252.1"/>
    <property type="molecule type" value="Genomic_DNA"/>
</dbReference>
<name>A0A0C1RNL6_9CYAN</name>
<proteinExistence type="inferred from homology"/>
<feature type="transmembrane region" description="Helical" evidence="7">
    <location>
        <begin position="17"/>
        <end position="38"/>
    </location>
</feature>
<dbReference type="Pfam" id="PF01694">
    <property type="entry name" value="Rhomboid"/>
    <property type="match status" value="1"/>
</dbReference>
<dbReference type="GO" id="GO:0016020">
    <property type="term" value="C:membrane"/>
    <property type="evidence" value="ECO:0007669"/>
    <property type="project" value="UniProtKB-SubCell"/>
</dbReference>
<evidence type="ECO:0000256" key="5">
    <source>
        <dbReference type="ARBA" id="ARBA00022989"/>
    </source>
</evidence>
<sequence>MIPIGDNVFFFTRRKPVIIYVLIGIHLALFLWELKLELSGELGAFVNTWSIVPARISDAIAAGLSGNLAAWLVVLMRATCLVSGMFLHGSFSQILGNLIFLWVFGRTIESILGYGWFLLLYLLSGLLTGLLQVLVEPSLTIPLIGANGAIAAILGAYVLKFPQTKIDTVLPLLIIFIPIQLPAFFFLFWWFVQQLSYGIGSLNIPGGVNPFSLGYWAHGVGIVIGAVFMKFLSKKHK</sequence>
<keyword evidence="6 7" id="KW-0472">Membrane</keyword>
<dbReference type="SUPFAM" id="SSF144091">
    <property type="entry name" value="Rhomboid-like"/>
    <property type="match status" value="1"/>
</dbReference>
<keyword evidence="9" id="KW-0645">Protease</keyword>
<evidence type="ECO:0000256" key="2">
    <source>
        <dbReference type="ARBA" id="ARBA00009045"/>
    </source>
</evidence>
<dbReference type="EMBL" id="JHEG02000012">
    <property type="protein sequence ID" value="KIE13590.1"/>
    <property type="molecule type" value="Genomic_DNA"/>
</dbReference>
<reference evidence="9" key="2">
    <citation type="submission" date="2019-11" db="EMBL/GenBank/DDBJ databases">
        <title>Improved Assembly of Tolypothrix boutellei genome.</title>
        <authorList>
            <person name="Sarangi A.N."/>
            <person name="Mukherjee M."/>
            <person name="Ghosh S."/>
            <person name="Singh D."/>
            <person name="Das A."/>
            <person name="Kant S."/>
            <person name="Prusty A."/>
            <person name="Tripathy S."/>
        </authorList>
    </citation>
    <scope>NUCLEOTIDE SEQUENCE</scope>
    <source>
        <strain evidence="9">VB521301</strain>
    </source>
</reference>
<keyword evidence="4" id="KW-0378">Hydrolase</keyword>
<reference evidence="10" key="1">
    <citation type="journal article" date="2015" name="Genome Announc.">
        <title>Draft Genome Sequence of Tolypothrix boutellei Strain VB521301.</title>
        <authorList>
            <person name="Chandrababunaidu M.M."/>
            <person name="Singh D."/>
            <person name="Sen D."/>
            <person name="Bhan S."/>
            <person name="Das S."/>
            <person name="Gupta A."/>
            <person name="Adhikary S.P."/>
            <person name="Tripathy S."/>
        </authorList>
    </citation>
    <scope>NUCLEOTIDE SEQUENCE</scope>
    <source>
        <strain evidence="10">VB521301</strain>
    </source>
</reference>
<dbReference type="InterPro" id="IPR022764">
    <property type="entry name" value="Peptidase_S54_rhomboid_dom"/>
</dbReference>
<keyword evidence="5 7" id="KW-1133">Transmembrane helix</keyword>
<evidence type="ECO:0000256" key="1">
    <source>
        <dbReference type="ARBA" id="ARBA00004141"/>
    </source>
</evidence>
<feature type="transmembrane region" description="Helical" evidence="7">
    <location>
        <begin position="111"/>
        <end position="135"/>
    </location>
</feature>
<organism evidence="10">
    <name type="scientific">Tolypothrix bouteillei VB521301</name>
    <dbReference type="NCBI Taxonomy" id="1479485"/>
    <lineage>
        <taxon>Bacteria</taxon>
        <taxon>Bacillati</taxon>
        <taxon>Cyanobacteriota</taxon>
        <taxon>Cyanophyceae</taxon>
        <taxon>Nostocales</taxon>
        <taxon>Tolypothrichaceae</taxon>
        <taxon>Tolypothrix</taxon>
    </lineage>
</organism>
<feature type="transmembrane region" description="Helical" evidence="7">
    <location>
        <begin position="171"/>
        <end position="192"/>
    </location>
</feature>
<comment type="caution">
    <text evidence="10">The sequence shown here is derived from an EMBL/GenBank/DDBJ whole genome shotgun (WGS) entry which is preliminary data.</text>
</comment>
<dbReference type="AlphaFoldDB" id="A0A0C1RNL6"/>
<dbReference type="InterPro" id="IPR050925">
    <property type="entry name" value="Rhomboid_protease_S54"/>
</dbReference>
<feature type="transmembrane region" description="Helical" evidence="7">
    <location>
        <begin position="141"/>
        <end position="159"/>
    </location>
</feature>
<evidence type="ECO:0000256" key="7">
    <source>
        <dbReference type="SAM" id="Phobius"/>
    </source>
</evidence>
<dbReference type="Gene3D" id="1.20.1540.10">
    <property type="entry name" value="Rhomboid-like"/>
    <property type="match status" value="1"/>
</dbReference>
<keyword evidence="3 7" id="KW-0812">Transmembrane</keyword>
<feature type="transmembrane region" description="Helical" evidence="7">
    <location>
        <begin position="212"/>
        <end position="232"/>
    </location>
</feature>
<keyword evidence="11" id="KW-1185">Reference proteome</keyword>
<gene>
    <name evidence="10" type="ORF">DA73_0202565</name>
    <name evidence="9" type="ORF">DA73_0400001155</name>
</gene>
<dbReference type="STRING" id="1479485.DA73_0202565"/>
<dbReference type="GO" id="GO:0004252">
    <property type="term" value="F:serine-type endopeptidase activity"/>
    <property type="evidence" value="ECO:0007669"/>
    <property type="project" value="InterPro"/>
</dbReference>
<evidence type="ECO:0000256" key="3">
    <source>
        <dbReference type="ARBA" id="ARBA00022692"/>
    </source>
</evidence>
<accession>A0A0C1RNL6</accession>